<evidence type="ECO:0000256" key="3">
    <source>
        <dbReference type="ARBA" id="ARBA00022833"/>
    </source>
</evidence>
<evidence type="ECO:0000259" key="7">
    <source>
        <dbReference type="PROSITE" id="PS50114"/>
    </source>
</evidence>
<evidence type="ECO:0000256" key="2">
    <source>
        <dbReference type="ARBA" id="ARBA00022771"/>
    </source>
</evidence>
<dbReference type="PROSITE" id="PS50114">
    <property type="entry name" value="GATA_ZN_FINGER_2"/>
    <property type="match status" value="1"/>
</dbReference>
<feature type="compositionally biased region" description="Basic and acidic residues" evidence="6">
    <location>
        <begin position="164"/>
        <end position="185"/>
    </location>
</feature>
<keyword evidence="1" id="KW-0479">Metal-binding</keyword>
<dbReference type="InterPro" id="IPR052138">
    <property type="entry name" value="GATA_ZnFinger_Domain"/>
</dbReference>
<dbReference type="InterPro" id="IPR013088">
    <property type="entry name" value="Znf_NHR/GATA"/>
</dbReference>
<dbReference type="Pfam" id="PF00320">
    <property type="entry name" value="GATA"/>
    <property type="match status" value="1"/>
</dbReference>
<dbReference type="InterPro" id="IPR000679">
    <property type="entry name" value="Znf_GATA"/>
</dbReference>
<sequence>MDGFVQDPELPQPAAHMRKKARSAPLFDQEAPQAFQRGYKYASGSQPKSCIQCGSMQTPQWREGPLGPKTLCNACGVKWQRLEKARKNADKAQRVALLPDEFDVKMALPKVHKKVFARSGMKRQRTTSWRASPMRGNQAPDYDEADWVPEAETPPSSRSGCFKLDFDAEEGHGRCESDCGPRGRSSDGSQLGASDSEVDAAEQMVCMAAGVHFRKPQANLRGSSGAPMGASAGGQQWEAVHHGLSRPNASQGHQVAGATRANGQLQARKQPPQGQLNHQDSWAIDEPRQWAVDAARAVTAAEAEVNAVADVLRRKQAALEEAEQRFQDAMLELKTIEAQTQSQQ</sequence>
<dbReference type="GO" id="GO:0043565">
    <property type="term" value="F:sequence-specific DNA binding"/>
    <property type="evidence" value="ECO:0007669"/>
    <property type="project" value="InterPro"/>
</dbReference>
<dbReference type="GO" id="GO:0006355">
    <property type="term" value="P:regulation of DNA-templated transcription"/>
    <property type="evidence" value="ECO:0007669"/>
    <property type="project" value="InterPro"/>
</dbReference>
<name>A0AAW1QVJ9_9CHLO</name>
<keyword evidence="3" id="KW-0862">Zinc</keyword>
<feature type="region of interest" description="Disordered" evidence="6">
    <location>
        <begin position="1"/>
        <end position="29"/>
    </location>
</feature>
<dbReference type="PANTHER" id="PTHR47255">
    <property type="entry name" value="GATA TRANSCRIPTION FACTOR 22-RELATED"/>
    <property type="match status" value="1"/>
</dbReference>
<feature type="region of interest" description="Disordered" evidence="6">
    <location>
        <begin position="118"/>
        <end position="195"/>
    </location>
</feature>
<reference evidence="8 9" key="1">
    <citation type="journal article" date="2024" name="Nat. Commun.">
        <title>Phylogenomics reveals the evolutionary origins of lichenization in chlorophyte algae.</title>
        <authorList>
            <person name="Puginier C."/>
            <person name="Libourel C."/>
            <person name="Otte J."/>
            <person name="Skaloud P."/>
            <person name="Haon M."/>
            <person name="Grisel S."/>
            <person name="Petersen M."/>
            <person name="Berrin J.G."/>
            <person name="Delaux P.M."/>
            <person name="Dal Grande F."/>
            <person name="Keller J."/>
        </authorList>
    </citation>
    <scope>NUCLEOTIDE SEQUENCE [LARGE SCALE GENOMIC DNA]</scope>
    <source>
        <strain evidence="8 9">SAG 2145</strain>
    </source>
</reference>
<dbReference type="GO" id="GO:0008270">
    <property type="term" value="F:zinc ion binding"/>
    <property type="evidence" value="ECO:0007669"/>
    <property type="project" value="UniProtKB-KW"/>
</dbReference>
<evidence type="ECO:0000313" key="8">
    <source>
        <dbReference type="EMBL" id="KAK9825261.1"/>
    </source>
</evidence>
<evidence type="ECO:0000256" key="5">
    <source>
        <dbReference type="SAM" id="Coils"/>
    </source>
</evidence>
<accession>A0AAW1QVJ9</accession>
<dbReference type="SUPFAM" id="SSF57716">
    <property type="entry name" value="Glucocorticoid receptor-like (DNA-binding domain)"/>
    <property type="match status" value="1"/>
</dbReference>
<evidence type="ECO:0000256" key="4">
    <source>
        <dbReference type="PROSITE-ProRule" id="PRU00094"/>
    </source>
</evidence>
<dbReference type="Gene3D" id="3.30.50.10">
    <property type="entry name" value="Erythroid Transcription Factor GATA-1, subunit A"/>
    <property type="match status" value="1"/>
</dbReference>
<feature type="coiled-coil region" evidence="5">
    <location>
        <begin position="305"/>
        <end position="339"/>
    </location>
</feature>
<proteinExistence type="predicted"/>
<keyword evidence="9" id="KW-1185">Reference proteome</keyword>
<evidence type="ECO:0000256" key="1">
    <source>
        <dbReference type="ARBA" id="ARBA00022723"/>
    </source>
</evidence>
<comment type="caution">
    <text evidence="8">The sequence shown here is derived from an EMBL/GenBank/DDBJ whole genome shotgun (WGS) entry which is preliminary data.</text>
</comment>
<dbReference type="CDD" id="cd00202">
    <property type="entry name" value="ZnF_GATA"/>
    <property type="match status" value="1"/>
</dbReference>
<dbReference type="AlphaFoldDB" id="A0AAW1QVJ9"/>
<keyword evidence="2 4" id="KW-0863">Zinc-finger</keyword>
<dbReference type="PROSITE" id="PS00344">
    <property type="entry name" value="GATA_ZN_FINGER_1"/>
    <property type="match status" value="1"/>
</dbReference>
<evidence type="ECO:0000313" key="9">
    <source>
        <dbReference type="Proteomes" id="UP001438707"/>
    </source>
</evidence>
<protein>
    <recommendedName>
        <fullName evidence="7">GATA-type domain-containing protein</fullName>
    </recommendedName>
</protein>
<keyword evidence="5" id="KW-0175">Coiled coil</keyword>
<evidence type="ECO:0000256" key="6">
    <source>
        <dbReference type="SAM" id="MobiDB-lite"/>
    </source>
</evidence>
<dbReference type="PANTHER" id="PTHR47255:SF4">
    <property type="entry name" value="GATA ZINC FINGER DOMAIN-CONTAINING PROTEIN 12"/>
    <property type="match status" value="1"/>
</dbReference>
<dbReference type="SMART" id="SM00401">
    <property type="entry name" value="ZnF_GATA"/>
    <property type="match status" value="1"/>
</dbReference>
<gene>
    <name evidence="8" type="ORF">WJX74_004332</name>
</gene>
<dbReference type="Proteomes" id="UP001438707">
    <property type="component" value="Unassembled WGS sequence"/>
</dbReference>
<feature type="domain" description="GATA-type" evidence="7">
    <location>
        <begin position="44"/>
        <end position="77"/>
    </location>
</feature>
<organism evidence="8 9">
    <name type="scientific">Apatococcus lobatus</name>
    <dbReference type="NCBI Taxonomy" id="904363"/>
    <lineage>
        <taxon>Eukaryota</taxon>
        <taxon>Viridiplantae</taxon>
        <taxon>Chlorophyta</taxon>
        <taxon>core chlorophytes</taxon>
        <taxon>Trebouxiophyceae</taxon>
        <taxon>Chlorellales</taxon>
        <taxon>Chlorellaceae</taxon>
        <taxon>Apatococcus</taxon>
    </lineage>
</organism>
<dbReference type="EMBL" id="JALJOS010000025">
    <property type="protein sequence ID" value="KAK9825261.1"/>
    <property type="molecule type" value="Genomic_DNA"/>
</dbReference>